<dbReference type="Pfam" id="PF24878">
    <property type="entry name" value="YkcB_C"/>
    <property type="match status" value="1"/>
</dbReference>
<dbReference type="EC" id="2.4.-.-" evidence="12"/>
<keyword evidence="2" id="KW-1003">Cell membrane</keyword>
<evidence type="ECO:0000256" key="5">
    <source>
        <dbReference type="ARBA" id="ARBA00022692"/>
    </source>
</evidence>
<dbReference type="Proteomes" id="UP000674084">
    <property type="component" value="Unassembled WGS sequence"/>
</dbReference>
<feature type="region of interest" description="Disordered" evidence="8">
    <location>
        <begin position="512"/>
        <end position="580"/>
    </location>
</feature>
<sequence length="703" mass="73354">MAARLRLPLARTGEPRWSSPARCAVLVLAAFLNTWALSINQWANTYYSAAVLGMTRSWKAFFYGAMDAGSFITVDKPPLALWLQALSARAFGFNNWSLLLPQAIAGVIAVWVVQHVVRRGFGPAAGVLAGLALAVTPIAVVMARHNNPDMLLTLLLALSLWAASNAIRSGRLMPLVWCAVAIGLAFNTKMLQAFFVVPVIAVVYLVAARPTWPRKLLNLGAAGVAMAAVSLAWLLVVDLVPSSARPYVGGSTNNTVLDLLLGYNGLGRVEGQAQIMSPGMMGGGPGGGSPGGMPGGGTPPGGGMPSGMPPGGGPGGGGMDDSSLTRLFSGEVAPQVGWLFPLALFGAIAVVVHLWRRPRHDTQRADFLLWAGTLLVTAGVFTFASGIWHTYYTVALAAPLAALVGMGVIAMWRLTRDTEWWGLLLPVSITATGFWSAHLLGQNEDFLPWMGTVVAAVSLIAGAAMMVPLLLPRGRRDGKRRVIAAGALVGVLASLAGPTAYAVTPLSTPVQATFPSAGPSGGSGGPGDGRDGGRAMADGGRQSNRMQPSGMRDNGDQPDGNRSDGGRGVRGERSSGEQVTSQLMRYLTDQHEDETWLVAVVGSMVAAPVILETGQPVMAVGGYNGNDPTPTVEELERHVADGELRYVWTSGSSGVRSMGGEVDTAVVDASMAWVARHCAIVDPAAYGGDTTSTTHLHDCRGAA</sequence>
<feature type="transmembrane region" description="Helical" evidence="9">
    <location>
        <begin position="95"/>
        <end position="114"/>
    </location>
</feature>
<name>A0ABS5DLX1_9PSEU</name>
<dbReference type="PANTHER" id="PTHR33908:SF3">
    <property type="entry name" value="UNDECAPRENYL PHOSPHATE-ALPHA-4-AMINO-4-DEOXY-L-ARABINOSE ARABINOSYL TRANSFERASE"/>
    <property type="match status" value="1"/>
</dbReference>
<feature type="transmembrane region" description="Helical" evidence="9">
    <location>
        <begin position="421"/>
        <end position="440"/>
    </location>
</feature>
<feature type="transmembrane region" description="Helical" evidence="9">
    <location>
        <begin position="394"/>
        <end position="414"/>
    </location>
</feature>
<keyword evidence="4 12" id="KW-0808">Transferase</keyword>
<dbReference type="InterPro" id="IPR050297">
    <property type="entry name" value="LipidA_mod_glycosyltrf_83"/>
</dbReference>
<evidence type="ECO:0000256" key="7">
    <source>
        <dbReference type="ARBA" id="ARBA00023136"/>
    </source>
</evidence>
<gene>
    <name evidence="12" type="ORF">KBO27_25390</name>
</gene>
<dbReference type="Pfam" id="PF13231">
    <property type="entry name" value="PMT_2"/>
    <property type="match status" value="1"/>
</dbReference>
<feature type="transmembrane region" description="Helical" evidence="9">
    <location>
        <begin position="482"/>
        <end position="503"/>
    </location>
</feature>
<dbReference type="InterPro" id="IPR038731">
    <property type="entry name" value="RgtA/B/C-like"/>
</dbReference>
<dbReference type="EMBL" id="JAGPXE010000012">
    <property type="protein sequence ID" value="MBQ0927290.1"/>
    <property type="molecule type" value="Genomic_DNA"/>
</dbReference>
<evidence type="ECO:0000256" key="6">
    <source>
        <dbReference type="ARBA" id="ARBA00022989"/>
    </source>
</evidence>
<comment type="caution">
    <text evidence="12">The sequence shown here is derived from an EMBL/GenBank/DDBJ whole genome shotgun (WGS) entry which is preliminary data.</text>
</comment>
<feature type="region of interest" description="Disordered" evidence="8">
    <location>
        <begin position="281"/>
        <end position="320"/>
    </location>
</feature>
<feature type="transmembrane region" description="Helical" evidence="9">
    <location>
        <begin position="216"/>
        <end position="236"/>
    </location>
</feature>
<keyword evidence="7 9" id="KW-0472">Membrane</keyword>
<protein>
    <submittedName>
        <fullName evidence="12">Glycosyltransferase family 39 protein</fullName>
        <ecNumber evidence="12">2.4.-.-</ecNumber>
    </submittedName>
</protein>
<keyword evidence="5 9" id="KW-0812">Transmembrane</keyword>
<proteinExistence type="predicted"/>
<feature type="transmembrane region" description="Helical" evidence="9">
    <location>
        <begin position="120"/>
        <end position="143"/>
    </location>
</feature>
<feature type="transmembrane region" description="Helical" evidence="9">
    <location>
        <begin position="336"/>
        <end position="355"/>
    </location>
</feature>
<dbReference type="PANTHER" id="PTHR33908">
    <property type="entry name" value="MANNOSYLTRANSFERASE YKCB-RELATED"/>
    <property type="match status" value="1"/>
</dbReference>
<accession>A0ABS5DLX1</accession>
<dbReference type="GO" id="GO:0016757">
    <property type="term" value="F:glycosyltransferase activity"/>
    <property type="evidence" value="ECO:0007669"/>
    <property type="project" value="UniProtKB-KW"/>
</dbReference>
<evidence type="ECO:0000256" key="9">
    <source>
        <dbReference type="SAM" id="Phobius"/>
    </source>
</evidence>
<keyword evidence="13" id="KW-1185">Reference proteome</keyword>
<dbReference type="InterPro" id="IPR056785">
    <property type="entry name" value="YkcA/B-like_C"/>
</dbReference>
<evidence type="ECO:0000313" key="13">
    <source>
        <dbReference type="Proteomes" id="UP000674084"/>
    </source>
</evidence>
<feature type="compositionally biased region" description="Basic and acidic residues" evidence="8">
    <location>
        <begin position="553"/>
        <end position="575"/>
    </location>
</feature>
<feature type="transmembrane region" description="Helical" evidence="9">
    <location>
        <begin position="367"/>
        <end position="388"/>
    </location>
</feature>
<evidence type="ECO:0000313" key="12">
    <source>
        <dbReference type="EMBL" id="MBQ0927290.1"/>
    </source>
</evidence>
<evidence type="ECO:0000259" key="10">
    <source>
        <dbReference type="Pfam" id="PF13231"/>
    </source>
</evidence>
<evidence type="ECO:0000256" key="3">
    <source>
        <dbReference type="ARBA" id="ARBA00022676"/>
    </source>
</evidence>
<feature type="transmembrane region" description="Helical" evidence="9">
    <location>
        <begin position="174"/>
        <end position="207"/>
    </location>
</feature>
<feature type="transmembrane region" description="Helical" evidence="9">
    <location>
        <begin position="446"/>
        <end position="470"/>
    </location>
</feature>
<evidence type="ECO:0000256" key="2">
    <source>
        <dbReference type="ARBA" id="ARBA00022475"/>
    </source>
</evidence>
<comment type="subcellular location">
    <subcellularLocation>
        <location evidence="1">Cell membrane</location>
        <topology evidence="1">Multi-pass membrane protein</topology>
    </subcellularLocation>
</comment>
<keyword evidence="3 12" id="KW-0328">Glycosyltransferase</keyword>
<feature type="compositionally biased region" description="Gly residues" evidence="8">
    <location>
        <begin position="281"/>
        <end position="306"/>
    </location>
</feature>
<feature type="domain" description="Glycosyltransferase RgtA/B/C/D-like" evidence="10">
    <location>
        <begin position="75"/>
        <end position="233"/>
    </location>
</feature>
<organism evidence="12 13">
    <name type="scientific">Saccharopolyspora endophytica</name>
    <dbReference type="NCBI Taxonomy" id="543886"/>
    <lineage>
        <taxon>Bacteria</taxon>
        <taxon>Bacillati</taxon>
        <taxon>Actinomycetota</taxon>
        <taxon>Actinomycetes</taxon>
        <taxon>Pseudonocardiales</taxon>
        <taxon>Pseudonocardiaceae</taxon>
        <taxon>Saccharopolyspora</taxon>
    </lineage>
</organism>
<feature type="domain" description="Putative mannosyltransferase YkcA/B-like C-terminal" evidence="11">
    <location>
        <begin position="583"/>
        <end position="677"/>
    </location>
</feature>
<keyword evidence="6 9" id="KW-1133">Transmembrane helix</keyword>
<dbReference type="RefSeq" id="WP_210972385.1">
    <property type="nucleotide sequence ID" value="NZ_JAGPXE010000012.1"/>
</dbReference>
<evidence type="ECO:0000256" key="4">
    <source>
        <dbReference type="ARBA" id="ARBA00022679"/>
    </source>
</evidence>
<reference evidence="12 13" key="1">
    <citation type="submission" date="2021-04" db="EMBL/GenBank/DDBJ databases">
        <title>Whole-genome sequencing of Saccharopolyspora endophytica KCTC 19397.</title>
        <authorList>
            <person name="Ay H."/>
            <person name="Saygin H."/>
            <person name="Sahin N."/>
        </authorList>
    </citation>
    <scope>NUCLEOTIDE SEQUENCE [LARGE SCALE GENOMIC DNA]</scope>
    <source>
        <strain evidence="12 13">KCTC 19397</strain>
    </source>
</reference>
<evidence type="ECO:0000256" key="8">
    <source>
        <dbReference type="SAM" id="MobiDB-lite"/>
    </source>
</evidence>
<evidence type="ECO:0000256" key="1">
    <source>
        <dbReference type="ARBA" id="ARBA00004651"/>
    </source>
</evidence>
<evidence type="ECO:0000259" key="11">
    <source>
        <dbReference type="Pfam" id="PF24878"/>
    </source>
</evidence>